<evidence type="ECO:0000259" key="3">
    <source>
        <dbReference type="Pfam" id="PF13622"/>
    </source>
</evidence>
<keyword evidence="6" id="KW-1185">Reference proteome</keyword>
<dbReference type="InterPro" id="IPR049449">
    <property type="entry name" value="TesB_ACOT8-like_N"/>
</dbReference>
<evidence type="ECO:0000256" key="2">
    <source>
        <dbReference type="ARBA" id="ARBA00022801"/>
    </source>
</evidence>
<dbReference type="SUPFAM" id="SSF54637">
    <property type="entry name" value="Thioesterase/thiol ester dehydrase-isomerase"/>
    <property type="match status" value="2"/>
</dbReference>
<keyword evidence="2" id="KW-0378">Hydrolase</keyword>
<dbReference type="Gene3D" id="2.40.160.210">
    <property type="entry name" value="Acyl-CoA thioesterase, double hotdog domain"/>
    <property type="match status" value="1"/>
</dbReference>
<dbReference type="Pfam" id="PF13622">
    <property type="entry name" value="4HBT_3"/>
    <property type="match status" value="1"/>
</dbReference>
<evidence type="ECO:0000313" key="5">
    <source>
        <dbReference type="EMBL" id="KAK3047430.1"/>
    </source>
</evidence>
<gene>
    <name evidence="5" type="ORF">LTR09_011177</name>
</gene>
<proteinExistence type="inferred from homology"/>
<reference evidence="5" key="1">
    <citation type="submission" date="2023-04" db="EMBL/GenBank/DDBJ databases">
        <title>Black Yeasts Isolated from many extreme environments.</title>
        <authorList>
            <person name="Coleine C."/>
            <person name="Stajich J.E."/>
            <person name="Selbmann L."/>
        </authorList>
    </citation>
    <scope>NUCLEOTIDE SEQUENCE</scope>
    <source>
        <strain evidence="5">CCFEE 5312</strain>
    </source>
</reference>
<dbReference type="GO" id="GO:0009062">
    <property type="term" value="P:fatty acid catabolic process"/>
    <property type="evidence" value="ECO:0007669"/>
    <property type="project" value="TreeGrafter"/>
</dbReference>
<dbReference type="InterPro" id="IPR049450">
    <property type="entry name" value="ACOT8-like_C"/>
</dbReference>
<organism evidence="5 6">
    <name type="scientific">Extremus antarcticus</name>
    <dbReference type="NCBI Taxonomy" id="702011"/>
    <lineage>
        <taxon>Eukaryota</taxon>
        <taxon>Fungi</taxon>
        <taxon>Dikarya</taxon>
        <taxon>Ascomycota</taxon>
        <taxon>Pezizomycotina</taxon>
        <taxon>Dothideomycetes</taxon>
        <taxon>Dothideomycetidae</taxon>
        <taxon>Mycosphaerellales</taxon>
        <taxon>Extremaceae</taxon>
        <taxon>Extremus</taxon>
    </lineage>
</organism>
<name>A0AAJ0DCE0_9PEZI</name>
<dbReference type="InterPro" id="IPR042171">
    <property type="entry name" value="Acyl-CoA_hotdog"/>
</dbReference>
<dbReference type="InterPro" id="IPR029069">
    <property type="entry name" value="HotDog_dom_sf"/>
</dbReference>
<evidence type="ECO:0000256" key="1">
    <source>
        <dbReference type="ARBA" id="ARBA00006538"/>
    </source>
</evidence>
<comment type="similarity">
    <text evidence="1">Belongs to the C/M/P thioester hydrolase family.</text>
</comment>
<feature type="domain" description="Acyl-CoA thioesterase-like C-terminal" evidence="4">
    <location>
        <begin position="185"/>
        <end position="316"/>
    </location>
</feature>
<dbReference type="GO" id="GO:0047617">
    <property type="term" value="F:fatty acyl-CoA hydrolase activity"/>
    <property type="evidence" value="ECO:0007669"/>
    <property type="project" value="InterPro"/>
</dbReference>
<accession>A0AAJ0DCE0</accession>
<dbReference type="PANTHER" id="PTHR11066">
    <property type="entry name" value="ACYL-COA THIOESTERASE"/>
    <property type="match status" value="1"/>
</dbReference>
<comment type="caution">
    <text evidence="5">The sequence shown here is derived from an EMBL/GenBank/DDBJ whole genome shotgun (WGS) entry which is preliminary data.</text>
</comment>
<dbReference type="PANTHER" id="PTHR11066:SF64">
    <property type="entry name" value="ACYL-COA THIOESTERASE (AFU_ORTHOLOGUE AFUA_1G12060)"/>
    <property type="match status" value="1"/>
</dbReference>
<dbReference type="CDD" id="cd03445">
    <property type="entry name" value="Thioesterase_II_repeat2"/>
    <property type="match status" value="1"/>
</dbReference>
<dbReference type="InterPro" id="IPR003703">
    <property type="entry name" value="Acyl_CoA_thio"/>
</dbReference>
<sequence length="351" mass="39741">MAPPDNGNDYIDFAKLIALDKLDDTTYRSKALAFGPANGNRTYGGHVYMQACYAAAQTIPRGMALHNVTGWFLLLGKANERFTYRVRKIRDGGYCTRYVDVVQESGSVVCFTCICSFKRPEKKSMATIDIRPSLDLRQEYAAVLGDMKPDEHQEVPGVDAPWYWEFQRRNNKYTDPFPGLKLRKVDMDPYNSDKPPLEKRNLKYYCVRGGMPSVEDDPNMHICAHLYASDRNSLFVISNNLGIGNDYSQIASLSHTVIMHADGPELSMVDAGTGEPIWFVQEAWTGGSRHGRGLHQSRMWREDGLQIASTMQDGMMRLKVHDGEEKAGWSPELMAQQLENSLRKDRRKGKL</sequence>
<evidence type="ECO:0000259" key="4">
    <source>
        <dbReference type="Pfam" id="PF20789"/>
    </source>
</evidence>
<dbReference type="CDD" id="cd03444">
    <property type="entry name" value="Thioesterase_II_repeat1"/>
    <property type="match status" value="1"/>
</dbReference>
<evidence type="ECO:0000313" key="6">
    <source>
        <dbReference type="Proteomes" id="UP001271007"/>
    </source>
</evidence>
<dbReference type="Pfam" id="PF20789">
    <property type="entry name" value="4HBT_3C"/>
    <property type="match status" value="1"/>
</dbReference>
<dbReference type="Proteomes" id="UP001271007">
    <property type="component" value="Unassembled WGS sequence"/>
</dbReference>
<dbReference type="GO" id="GO:0005782">
    <property type="term" value="C:peroxisomal matrix"/>
    <property type="evidence" value="ECO:0007669"/>
    <property type="project" value="UniProtKB-SubCell"/>
</dbReference>
<protein>
    <recommendedName>
        <fullName evidence="7">Thioesterase/thiol ester dehydrase-isomerase</fullName>
    </recommendedName>
</protein>
<dbReference type="AlphaFoldDB" id="A0AAJ0DCE0"/>
<evidence type="ECO:0008006" key="7">
    <source>
        <dbReference type="Google" id="ProtNLM"/>
    </source>
</evidence>
<dbReference type="EMBL" id="JAWDJX010000062">
    <property type="protein sequence ID" value="KAK3047430.1"/>
    <property type="molecule type" value="Genomic_DNA"/>
</dbReference>
<feature type="domain" description="Acyl-CoA thioesterase-like N-terminal HotDog" evidence="3">
    <location>
        <begin position="39"/>
        <end position="117"/>
    </location>
</feature>
<dbReference type="GO" id="GO:0006637">
    <property type="term" value="P:acyl-CoA metabolic process"/>
    <property type="evidence" value="ECO:0007669"/>
    <property type="project" value="InterPro"/>
</dbReference>